<organism evidence="1 2">
    <name type="scientific">Motilibacter rhizosphaerae</name>
    <dbReference type="NCBI Taxonomy" id="598652"/>
    <lineage>
        <taxon>Bacteria</taxon>
        <taxon>Bacillati</taxon>
        <taxon>Actinomycetota</taxon>
        <taxon>Actinomycetes</taxon>
        <taxon>Motilibacterales</taxon>
        <taxon>Motilibacteraceae</taxon>
        <taxon>Motilibacter</taxon>
    </lineage>
</organism>
<dbReference type="InterPro" id="IPR012675">
    <property type="entry name" value="Beta-grasp_dom_sf"/>
</dbReference>
<keyword evidence="2" id="KW-1185">Reference proteome</keyword>
<dbReference type="InterPro" id="IPR016155">
    <property type="entry name" value="Mopterin_synth/thiamin_S_b"/>
</dbReference>
<dbReference type="PANTHER" id="PTHR34472">
    <property type="entry name" value="SULFUR CARRIER PROTEIN THIS"/>
    <property type="match status" value="1"/>
</dbReference>
<dbReference type="EMBL" id="SGXD01000001">
    <property type="protein sequence ID" value="RZS91474.1"/>
    <property type="molecule type" value="Genomic_DNA"/>
</dbReference>
<dbReference type="Proteomes" id="UP000293638">
    <property type="component" value="Unassembled WGS sequence"/>
</dbReference>
<comment type="caution">
    <text evidence="1">The sequence shown here is derived from an EMBL/GenBank/DDBJ whole genome shotgun (WGS) entry which is preliminary data.</text>
</comment>
<dbReference type="InterPro" id="IPR010035">
    <property type="entry name" value="Thi_S"/>
</dbReference>
<dbReference type="AlphaFoldDB" id="A0A4Q7NWC2"/>
<dbReference type="Pfam" id="PF02597">
    <property type="entry name" value="ThiS"/>
    <property type="match status" value="1"/>
</dbReference>
<dbReference type="NCBIfam" id="TIGR01683">
    <property type="entry name" value="thiS"/>
    <property type="match status" value="1"/>
</dbReference>
<proteinExistence type="predicted"/>
<dbReference type="InterPro" id="IPR003749">
    <property type="entry name" value="ThiS/MoaD-like"/>
</dbReference>
<protein>
    <submittedName>
        <fullName evidence="1">Sulfur carrier protein</fullName>
    </submittedName>
</protein>
<name>A0A4Q7NWC2_9ACTN</name>
<reference evidence="1 2" key="1">
    <citation type="submission" date="2019-02" db="EMBL/GenBank/DDBJ databases">
        <title>Genomic Encyclopedia of Type Strains, Phase IV (KMG-IV): sequencing the most valuable type-strain genomes for metagenomic binning, comparative biology and taxonomic classification.</title>
        <authorList>
            <person name="Goeker M."/>
        </authorList>
    </citation>
    <scope>NUCLEOTIDE SEQUENCE [LARGE SCALE GENOMIC DNA]</scope>
    <source>
        <strain evidence="1 2">DSM 45622</strain>
    </source>
</reference>
<evidence type="ECO:0000313" key="2">
    <source>
        <dbReference type="Proteomes" id="UP000293638"/>
    </source>
</evidence>
<dbReference type="Gene3D" id="3.10.20.30">
    <property type="match status" value="1"/>
</dbReference>
<dbReference type="CDD" id="cd00565">
    <property type="entry name" value="Ubl_ThiS"/>
    <property type="match status" value="1"/>
</dbReference>
<sequence>MSVQVRVNDEQTVLRAGATVAALVAERFGDSRWIAVAVDGEVVPRRAWAGHVLHDGAAVEVLTAVQGG</sequence>
<dbReference type="SUPFAM" id="SSF54285">
    <property type="entry name" value="MoaD/ThiS"/>
    <property type="match status" value="1"/>
</dbReference>
<gene>
    <name evidence="1" type="ORF">EV189_0716</name>
</gene>
<accession>A0A4Q7NWC2</accession>
<dbReference type="PANTHER" id="PTHR34472:SF1">
    <property type="entry name" value="SULFUR CARRIER PROTEIN THIS"/>
    <property type="match status" value="1"/>
</dbReference>
<dbReference type="OrthoDB" id="163636at2"/>
<evidence type="ECO:0000313" key="1">
    <source>
        <dbReference type="EMBL" id="RZS91474.1"/>
    </source>
</evidence>
<dbReference type="RefSeq" id="WP_130491541.1">
    <property type="nucleotide sequence ID" value="NZ_SGXD01000001.1"/>
</dbReference>